<protein>
    <submittedName>
        <fullName evidence="2">Uncharacterized protein</fullName>
    </submittedName>
</protein>
<accession>A0A382GEI2</accession>
<reference evidence="2" key="1">
    <citation type="submission" date="2018-05" db="EMBL/GenBank/DDBJ databases">
        <authorList>
            <person name="Lanie J.A."/>
            <person name="Ng W.-L."/>
            <person name="Kazmierczak K.M."/>
            <person name="Andrzejewski T.M."/>
            <person name="Davidsen T.M."/>
            <person name="Wayne K.J."/>
            <person name="Tettelin H."/>
            <person name="Glass J.I."/>
            <person name="Rusch D."/>
            <person name="Podicherti R."/>
            <person name="Tsui H.-C.T."/>
            <person name="Winkler M.E."/>
        </authorList>
    </citation>
    <scope>NUCLEOTIDE SEQUENCE</scope>
</reference>
<proteinExistence type="predicted"/>
<keyword evidence="1" id="KW-0472">Membrane</keyword>
<dbReference type="Pfam" id="PF19451">
    <property type="entry name" value="DUF5989"/>
    <property type="match status" value="1"/>
</dbReference>
<evidence type="ECO:0000256" key="1">
    <source>
        <dbReference type="SAM" id="Phobius"/>
    </source>
</evidence>
<keyword evidence="1" id="KW-1133">Transmembrane helix</keyword>
<feature type="transmembrane region" description="Helical" evidence="1">
    <location>
        <begin position="47"/>
        <end position="70"/>
    </location>
</feature>
<gene>
    <name evidence="2" type="ORF">METZ01_LOCUS225445</name>
</gene>
<keyword evidence="1" id="KW-0812">Transmembrane</keyword>
<evidence type="ECO:0000313" key="2">
    <source>
        <dbReference type="EMBL" id="SVB72591.1"/>
    </source>
</evidence>
<dbReference type="InterPro" id="IPR046031">
    <property type="entry name" value="DUF5989"/>
</dbReference>
<organism evidence="2">
    <name type="scientific">marine metagenome</name>
    <dbReference type="NCBI Taxonomy" id="408172"/>
    <lineage>
        <taxon>unclassified sequences</taxon>
        <taxon>metagenomes</taxon>
        <taxon>ecological metagenomes</taxon>
    </lineage>
</organism>
<dbReference type="EMBL" id="UINC01054640">
    <property type="protein sequence ID" value="SVB72591.1"/>
    <property type="molecule type" value="Genomic_DNA"/>
</dbReference>
<name>A0A382GEI2_9ZZZZ</name>
<dbReference type="AlphaFoldDB" id="A0A382GEI2"/>
<sequence>MYIKALATFDNEIYNKTFQLLSMSRFSTIKEIFELYRNRKKFHMFPIIVLLIALIGVTALSQSGLVAFIYPI</sequence>